<accession>A0A417YJZ1</accession>
<dbReference type="Proteomes" id="UP000285456">
    <property type="component" value="Unassembled WGS sequence"/>
</dbReference>
<evidence type="ECO:0008006" key="3">
    <source>
        <dbReference type="Google" id="ProtNLM"/>
    </source>
</evidence>
<organism evidence="1 2">
    <name type="scientific">Oceanobacillus profundus</name>
    <dbReference type="NCBI Taxonomy" id="372463"/>
    <lineage>
        <taxon>Bacteria</taxon>
        <taxon>Bacillati</taxon>
        <taxon>Bacillota</taxon>
        <taxon>Bacilli</taxon>
        <taxon>Bacillales</taxon>
        <taxon>Bacillaceae</taxon>
        <taxon>Oceanobacillus</taxon>
    </lineage>
</organism>
<dbReference type="EMBL" id="QWEH01000003">
    <property type="protein sequence ID" value="RHW33529.1"/>
    <property type="molecule type" value="Genomic_DNA"/>
</dbReference>
<sequence length="533" mass="61499">MPSWTKFDASVIEKTHGNIFYYRSLYEGKHSEIFPRAKELIAKGEIIDNIMYGTERAKNVQTPYLVANICKLIPEIPAMLVSRSIGNIQSSLSPDDFQTENINQETDELVDEPRDEVSRIIHVQQEIINQIQKNSNLAFEHWGNILQQQVDGGLVGVPWNDELGLRLEFKARDVYYPHDNGLGVDLAYEIEIDDEEYLHVYREEVKDGDLHTKHMLYILNEQRKTEEVPEDEAKKLLDMKELEKVYLGRGRPFVIYWPNEKTFMNPLGTSCLKGQDGKQDEINWTLTRNAITFERNGKPRIAVSKEVMQALMEKAHERYGDESKIDHRDLEVTTFDDQGKALEVIQIDITKIGDIQWVKDLMKLMLMETKTSEKVVDFYMDKTTATGAQSGVAKFYDLFTSLIKAEQIQSEYIYFLQQLIESALWLANYNDDAVVIEEPEIMLKSMIPISRKELIEENKMAFEGANDIPTQSLETTLRRNNPNASEEWIREEIARIEAEKSGDDSFSLMNGRQTLQQFMGNRDADGNPVQDDE</sequence>
<proteinExistence type="predicted"/>
<evidence type="ECO:0000313" key="1">
    <source>
        <dbReference type="EMBL" id="RHW33529.1"/>
    </source>
</evidence>
<keyword evidence="2" id="KW-1185">Reference proteome</keyword>
<evidence type="ECO:0000313" key="2">
    <source>
        <dbReference type="Proteomes" id="UP000285456"/>
    </source>
</evidence>
<dbReference type="AlphaFoldDB" id="A0A417YJZ1"/>
<dbReference type="RefSeq" id="WP_118888867.1">
    <property type="nucleotide sequence ID" value="NZ_PHUT01000003.1"/>
</dbReference>
<name>A0A417YJZ1_9BACI</name>
<comment type="caution">
    <text evidence="1">The sequence shown here is derived from an EMBL/GenBank/DDBJ whole genome shotgun (WGS) entry which is preliminary data.</text>
</comment>
<gene>
    <name evidence="1" type="ORF">D1B32_05660</name>
</gene>
<protein>
    <recommendedName>
        <fullName evidence="3">Phage portal protein</fullName>
    </recommendedName>
</protein>
<reference evidence="1 2" key="1">
    <citation type="journal article" date="2007" name="Int. J. Syst. Evol. Microbiol.">
        <title>Oceanobacillus profundus sp. nov., isolated from a deep-sea sediment core.</title>
        <authorList>
            <person name="Kim Y.G."/>
            <person name="Choi D.H."/>
            <person name="Hyun S."/>
            <person name="Cho B.C."/>
        </authorList>
    </citation>
    <scope>NUCLEOTIDE SEQUENCE [LARGE SCALE GENOMIC DNA]</scope>
    <source>
        <strain evidence="1 2">DSM 18246</strain>
    </source>
</reference>
<dbReference type="OrthoDB" id="2514584at2"/>